<name>A0ACA9RFN9_9GLOM</name>
<sequence>PKPIEEIDNGVKTSSITEEHIESPNNNGYYSRKEVEKRLASDELELFLLQLLRENLIECNTTRTGYFVNSIFTSIGDGGINLFDIREFSAVLAKQAEGTVGFFVTNSTYSINACNEASNSKQQIILCMKDNVIEKIKATKLNLENKELQKNSFELNDLVIKDLEIDSDEST</sequence>
<feature type="non-terminal residue" evidence="1">
    <location>
        <position position="1"/>
    </location>
</feature>
<proteinExistence type="predicted"/>
<dbReference type="EMBL" id="CAJVQC010051507">
    <property type="protein sequence ID" value="CAG8790457.1"/>
    <property type="molecule type" value="Genomic_DNA"/>
</dbReference>
<dbReference type="Proteomes" id="UP000789920">
    <property type="component" value="Unassembled WGS sequence"/>
</dbReference>
<gene>
    <name evidence="1" type="ORF">RPERSI_LOCUS19049</name>
</gene>
<accession>A0ACA9RFN9</accession>
<reference evidence="1" key="1">
    <citation type="submission" date="2021-06" db="EMBL/GenBank/DDBJ databases">
        <authorList>
            <person name="Kallberg Y."/>
            <person name="Tangrot J."/>
            <person name="Rosling A."/>
        </authorList>
    </citation>
    <scope>NUCLEOTIDE SEQUENCE</scope>
    <source>
        <strain evidence="1">MA461A</strain>
    </source>
</reference>
<protein>
    <submittedName>
        <fullName evidence="1">17520_t:CDS:1</fullName>
    </submittedName>
</protein>
<keyword evidence="2" id="KW-1185">Reference proteome</keyword>
<evidence type="ECO:0000313" key="1">
    <source>
        <dbReference type="EMBL" id="CAG8790457.1"/>
    </source>
</evidence>
<evidence type="ECO:0000313" key="2">
    <source>
        <dbReference type="Proteomes" id="UP000789920"/>
    </source>
</evidence>
<comment type="caution">
    <text evidence="1">The sequence shown here is derived from an EMBL/GenBank/DDBJ whole genome shotgun (WGS) entry which is preliminary data.</text>
</comment>
<feature type="non-terminal residue" evidence="1">
    <location>
        <position position="171"/>
    </location>
</feature>
<organism evidence="1 2">
    <name type="scientific">Racocetra persica</name>
    <dbReference type="NCBI Taxonomy" id="160502"/>
    <lineage>
        <taxon>Eukaryota</taxon>
        <taxon>Fungi</taxon>
        <taxon>Fungi incertae sedis</taxon>
        <taxon>Mucoromycota</taxon>
        <taxon>Glomeromycotina</taxon>
        <taxon>Glomeromycetes</taxon>
        <taxon>Diversisporales</taxon>
        <taxon>Gigasporaceae</taxon>
        <taxon>Racocetra</taxon>
    </lineage>
</organism>